<proteinExistence type="predicted"/>
<feature type="transmembrane region" description="Helical" evidence="4">
    <location>
        <begin position="148"/>
        <end position="166"/>
    </location>
</feature>
<keyword evidence="2 4" id="KW-1133">Transmembrane helix</keyword>
<dbReference type="OrthoDB" id="2082326at2"/>
<evidence type="ECO:0000256" key="5">
    <source>
        <dbReference type="SAM" id="SignalP"/>
    </source>
</evidence>
<dbReference type="Proteomes" id="UP000095597">
    <property type="component" value="Unassembled WGS sequence"/>
</dbReference>
<gene>
    <name evidence="6" type="ORF">ERS852573_00495</name>
</gene>
<dbReference type="InterPro" id="IPR007688">
    <property type="entry name" value="Conjugal_tfr_TrbL/VirB6"/>
</dbReference>
<feature type="signal peptide" evidence="5">
    <location>
        <begin position="1"/>
        <end position="39"/>
    </location>
</feature>
<feature type="transmembrane region" description="Helical" evidence="4">
    <location>
        <begin position="207"/>
        <end position="233"/>
    </location>
</feature>
<feature type="chain" id="PRO_5008010830" evidence="5">
    <location>
        <begin position="40"/>
        <end position="345"/>
    </location>
</feature>
<accession>A0A173RIU2</accession>
<sequence length="345" mass="37263">METTISTHRHLQKKTTIFGIALLAALLLVSLAFPETAQAMPWDDWVNDVGNNISQWVKGFLEGIANFFLSAVADVTNYFSAKEALNASFDSILTRGNGTSNAYTVIAGLKTSVIIVGQSILAFALLMQLVKISQRVDANGTMPVVKEILILAVFFFIGSYLVNHSFDICTAAYDEINKLISEVTSNNNRQTIGGIVLGDTTSVDEGAMLGIVIAIMIMWLFSFLGSIIGIALIMARAIQLYVMAACSPIPFSLLLFDETRQMGIGFCKSFLSVCLAGLILAVLMMIYPALIGDVLQAAASPDGTGKYTLDITNYWKASIPIVACSFMYLYALLKSGAWARDILGG</sequence>
<dbReference type="GO" id="GO:0030255">
    <property type="term" value="P:protein secretion by the type IV secretion system"/>
    <property type="evidence" value="ECO:0007669"/>
    <property type="project" value="InterPro"/>
</dbReference>
<evidence type="ECO:0000313" key="7">
    <source>
        <dbReference type="Proteomes" id="UP000095597"/>
    </source>
</evidence>
<keyword evidence="3 4" id="KW-0472">Membrane</keyword>
<dbReference type="Pfam" id="PF04610">
    <property type="entry name" value="TrbL"/>
    <property type="match status" value="1"/>
</dbReference>
<feature type="transmembrane region" description="Helical" evidence="4">
    <location>
        <begin position="311"/>
        <end position="333"/>
    </location>
</feature>
<reference evidence="6 7" key="1">
    <citation type="submission" date="2015-09" db="EMBL/GenBank/DDBJ databases">
        <authorList>
            <consortium name="Pathogen Informatics"/>
        </authorList>
    </citation>
    <scope>NUCLEOTIDE SEQUENCE [LARGE SCALE GENOMIC DNA]</scope>
    <source>
        <strain evidence="6 7">2789STDY5834961</strain>
    </source>
</reference>
<keyword evidence="5" id="KW-0732">Signal</keyword>
<evidence type="ECO:0000256" key="1">
    <source>
        <dbReference type="ARBA" id="ARBA00022692"/>
    </source>
</evidence>
<feature type="transmembrane region" description="Helical" evidence="4">
    <location>
        <begin position="102"/>
        <end position="127"/>
    </location>
</feature>
<feature type="transmembrane region" description="Helical" evidence="4">
    <location>
        <begin position="270"/>
        <end position="291"/>
    </location>
</feature>
<protein>
    <submittedName>
        <fullName evidence="6">TrbL/VirB6 plasmid conjugal transfer protein</fullName>
    </submittedName>
</protein>
<name>A0A173RIU2_9FIRM</name>
<dbReference type="RefSeq" id="WP_055213602.1">
    <property type="nucleotide sequence ID" value="NZ_CYXO01000002.1"/>
</dbReference>
<evidence type="ECO:0000313" key="6">
    <source>
        <dbReference type="EMBL" id="CUM77707.1"/>
    </source>
</evidence>
<dbReference type="AlphaFoldDB" id="A0A173RIU2"/>
<dbReference type="EMBL" id="CYXO01000002">
    <property type="protein sequence ID" value="CUM77707.1"/>
    <property type="molecule type" value="Genomic_DNA"/>
</dbReference>
<evidence type="ECO:0000256" key="4">
    <source>
        <dbReference type="SAM" id="Phobius"/>
    </source>
</evidence>
<evidence type="ECO:0000256" key="2">
    <source>
        <dbReference type="ARBA" id="ARBA00022989"/>
    </source>
</evidence>
<keyword evidence="1 4" id="KW-0812">Transmembrane</keyword>
<organism evidence="6 7">
    <name type="scientific">Dorea longicatena</name>
    <dbReference type="NCBI Taxonomy" id="88431"/>
    <lineage>
        <taxon>Bacteria</taxon>
        <taxon>Bacillati</taxon>
        <taxon>Bacillota</taxon>
        <taxon>Clostridia</taxon>
        <taxon>Lachnospirales</taxon>
        <taxon>Lachnospiraceae</taxon>
        <taxon>Dorea</taxon>
    </lineage>
</organism>
<evidence type="ECO:0000256" key="3">
    <source>
        <dbReference type="ARBA" id="ARBA00023136"/>
    </source>
</evidence>